<dbReference type="AlphaFoldDB" id="A0A2J7R0K3"/>
<dbReference type="InterPro" id="IPR053134">
    <property type="entry name" value="RNA-dir_DNA_polymerase"/>
</dbReference>
<proteinExistence type="predicted"/>
<sequence>MWRFIVADVTHPIIGVDFLSHFGLLVDCRNERLMDRVTTLSVQAQATSMQISSVKTNTGGTPIESLISEFPDLIRPARVQRKVRHSTVHHIRTIPGPPVTCRPRRLAPDRLAIAKSEFDVMLRDGTARRSESSWSSALHVVPKKDNGWRPCGDYRALNARTIPDRYPVPHIHDYSHQLHGCTIFSKIDLVRAYN</sequence>
<evidence type="ECO:0008006" key="3">
    <source>
        <dbReference type="Google" id="ProtNLM"/>
    </source>
</evidence>
<organism evidence="1 2">
    <name type="scientific">Cryptotermes secundus</name>
    <dbReference type="NCBI Taxonomy" id="105785"/>
    <lineage>
        <taxon>Eukaryota</taxon>
        <taxon>Metazoa</taxon>
        <taxon>Ecdysozoa</taxon>
        <taxon>Arthropoda</taxon>
        <taxon>Hexapoda</taxon>
        <taxon>Insecta</taxon>
        <taxon>Pterygota</taxon>
        <taxon>Neoptera</taxon>
        <taxon>Polyneoptera</taxon>
        <taxon>Dictyoptera</taxon>
        <taxon>Blattodea</taxon>
        <taxon>Blattoidea</taxon>
        <taxon>Termitoidae</taxon>
        <taxon>Kalotermitidae</taxon>
        <taxon>Cryptotermitinae</taxon>
        <taxon>Cryptotermes</taxon>
    </lineage>
</organism>
<dbReference type="OrthoDB" id="6932368at2759"/>
<dbReference type="SUPFAM" id="SSF56672">
    <property type="entry name" value="DNA/RNA polymerases"/>
    <property type="match status" value="1"/>
</dbReference>
<comment type="caution">
    <text evidence="1">The sequence shown here is derived from an EMBL/GenBank/DDBJ whole genome shotgun (WGS) entry which is preliminary data.</text>
</comment>
<evidence type="ECO:0000313" key="2">
    <source>
        <dbReference type="Proteomes" id="UP000235965"/>
    </source>
</evidence>
<dbReference type="InterPro" id="IPR043502">
    <property type="entry name" value="DNA/RNA_pol_sf"/>
</dbReference>
<keyword evidence="2" id="KW-1185">Reference proteome</keyword>
<dbReference type="Gene3D" id="3.10.10.10">
    <property type="entry name" value="HIV Type 1 Reverse Transcriptase, subunit A, domain 1"/>
    <property type="match status" value="1"/>
</dbReference>
<dbReference type="PANTHER" id="PTHR24559:SF444">
    <property type="entry name" value="REVERSE TRANSCRIPTASE DOMAIN-CONTAINING PROTEIN"/>
    <property type="match status" value="1"/>
</dbReference>
<dbReference type="EMBL" id="NEVH01008240">
    <property type="protein sequence ID" value="PNF34364.1"/>
    <property type="molecule type" value="Genomic_DNA"/>
</dbReference>
<accession>A0A2J7R0K3</accession>
<dbReference type="STRING" id="105785.A0A2J7R0K3"/>
<dbReference type="Gene3D" id="3.30.70.270">
    <property type="match status" value="1"/>
</dbReference>
<dbReference type="PANTHER" id="PTHR24559">
    <property type="entry name" value="TRANSPOSON TY3-I GAG-POL POLYPROTEIN"/>
    <property type="match status" value="1"/>
</dbReference>
<evidence type="ECO:0000313" key="1">
    <source>
        <dbReference type="EMBL" id="PNF34364.1"/>
    </source>
</evidence>
<reference evidence="1 2" key="1">
    <citation type="submission" date="2017-12" db="EMBL/GenBank/DDBJ databases">
        <title>Hemimetabolous genomes reveal molecular basis of termite eusociality.</title>
        <authorList>
            <person name="Harrison M.C."/>
            <person name="Jongepier E."/>
            <person name="Robertson H.M."/>
            <person name="Arning N."/>
            <person name="Bitard-Feildel T."/>
            <person name="Chao H."/>
            <person name="Childers C.P."/>
            <person name="Dinh H."/>
            <person name="Doddapaneni H."/>
            <person name="Dugan S."/>
            <person name="Gowin J."/>
            <person name="Greiner C."/>
            <person name="Han Y."/>
            <person name="Hu H."/>
            <person name="Hughes D.S.T."/>
            <person name="Huylmans A.-K."/>
            <person name="Kemena C."/>
            <person name="Kremer L.P.M."/>
            <person name="Lee S.L."/>
            <person name="Lopez-Ezquerra A."/>
            <person name="Mallet L."/>
            <person name="Monroy-Kuhn J.M."/>
            <person name="Moser A."/>
            <person name="Murali S.C."/>
            <person name="Muzny D.M."/>
            <person name="Otani S."/>
            <person name="Piulachs M.-D."/>
            <person name="Poelchau M."/>
            <person name="Qu J."/>
            <person name="Schaub F."/>
            <person name="Wada-Katsumata A."/>
            <person name="Worley K.C."/>
            <person name="Xie Q."/>
            <person name="Ylla G."/>
            <person name="Poulsen M."/>
            <person name="Gibbs R.A."/>
            <person name="Schal C."/>
            <person name="Richards S."/>
            <person name="Belles X."/>
            <person name="Korb J."/>
            <person name="Bornberg-Bauer E."/>
        </authorList>
    </citation>
    <scope>NUCLEOTIDE SEQUENCE [LARGE SCALE GENOMIC DNA]</scope>
    <source>
        <tissue evidence="1">Whole body</tissue>
    </source>
</reference>
<gene>
    <name evidence="1" type="ORF">B7P43_G15490</name>
</gene>
<dbReference type="GO" id="GO:0071897">
    <property type="term" value="P:DNA biosynthetic process"/>
    <property type="evidence" value="ECO:0007669"/>
    <property type="project" value="UniProtKB-ARBA"/>
</dbReference>
<dbReference type="InParanoid" id="A0A2J7R0K3"/>
<name>A0A2J7R0K3_9NEOP</name>
<dbReference type="InterPro" id="IPR043128">
    <property type="entry name" value="Rev_trsase/Diguanyl_cyclase"/>
</dbReference>
<protein>
    <recommendedName>
        <fullName evidence="3">Reverse transcriptase domain-containing protein</fullName>
    </recommendedName>
</protein>
<dbReference type="Proteomes" id="UP000235965">
    <property type="component" value="Unassembled WGS sequence"/>
</dbReference>